<evidence type="ECO:0000313" key="1">
    <source>
        <dbReference type="EMBL" id="OJI82952.1"/>
    </source>
</evidence>
<accession>A0A1L9N1J1</accession>
<gene>
    <name evidence="1" type="ORF">ASPTUDRAFT_697632</name>
</gene>
<dbReference type="AlphaFoldDB" id="A0A1L9N1J1"/>
<dbReference type="EMBL" id="KV878204">
    <property type="protein sequence ID" value="OJI82952.1"/>
    <property type="molecule type" value="Genomic_DNA"/>
</dbReference>
<evidence type="ECO:0000313" key="2">
    <source>
        <dbReference type="Proteomes" id="UP000184304"/>
    </source>
</evidence>
<organism evidence="1 2">
    <name type="scientific">Aspergillus tubingensis (strain CBS 134.48)</name>
    <dbReference type="NCBI Taxonomy" id="767770"/>
    <lineage>
        <taxon>Eukaryota</taxon>
        <taxon>Fungi</taxon>
        <taxon>Dikarya</taxon>
        <taxon>Ascomycota</taxon>
        <taxon>Pezizomycotina</taxon>
        <taxon>Eurotiomycetes</taxon>
        <taxon>Eurotiomycetidae</taxon>
        <taxon>Eurotiales</taxon>
        <taxon>Aspergillaceae</taxon>
        <taxon>Aspergillus</taxon>
        <taxon>Aspergillus subgen. Circumdati</taxon>
    </lineage>
</organism>
<protein>
    <submittedName>
        <fullName evidence="1">Uncharacterized protein</fullName>
    </submittedName>
</protein>
<dbReference type="Proteomes" id="UP000184304">
    <property type="component" value="Unassembled WGS sequence"/>
</dbReference>
<proteinExistence type="predicted"/>
<reference evidence="2" key="1">
    <citation type="journal article" date="2017" name="Genome Biol.">
        <title>Comparative genomics reveals high biological diversity and specific adaptations in the industrially and medically important fungal genus Aspergillus.</title>
        <authorList>
            <person name="de Vries R.P."/>
            <person name="Riley R."/>
            <person name="Wiebenga A."/>
            <person name="Aguilar-Osorio G."/>
            <person name="Amillis S."/>
            <person name="Uchima C.A."/>
            <person name="Anderluh G."/>
            <person name="Asadollahi M."/>
            <person name="Askin M."/>
            <person name="Barry K."/>
            <person name="Battaglia E."/>
            <person name="Bayram O."/>
            <person name="Benocci T."/>
            <person name="Braus-Stromeyer S.A."/>
            <person name="Caldana C."/>
            <person name="Canovas D."/>
            <person name="Cerqueira G.C."/>
            <person name="Chen F."/>
            <person name="Chen W."/>
            <person name="Choi C."/>
            <person name="Clum A."/>
            <person name="Dos Santos R.A."/>
            <person name="Damasio A.R."/>
            <person name="Diallinas G."/>
            <person name="Emri T."/>
            <person name="Fekete E."/>
            <person name="Flipphi M."/>
            <person name="Freyberg S."/>
            <person name="Gallo A."/>
            <person name="Gournas C."/>
            <person name="Habgood R."/>
            <person name="Hainaut M."/>
            <person name="Harispe M.L."/>
            <person name="Henrissat B."/>
            <person name="Hilden K.S."/>
            <person name="Hope R."/>
            <person name="Hossain A."/>
            <person name="Karabika E."/>
            <person name="Karaffa L."/>
            <person name="Karanyi Z."/>
            <person name="Krasevec N."/>
            <person name="Kuo A."/>
            <person name="Kusch H."/>
            <person name="LaButti K."/>
            <person name="Lagendijk E.L."/>
            <person name="Lapidus A."/>
            <person name="Levasseur A."/>
            <person name="Lindquist E."/>
            <person name="Lipzen A."/>
            <person name="Logrieco A.F."/>
            <person name="MacCabe A."/>
            <person name="Maekelae M.R."/>
            <person name="Malavazi I."/>
            <person name="Melin P."/>
            <person name="Meyer V."/>
            <person name="Mielnichuk N."/>
            <person name="Miskei M."/>
            <person name="Molnar A.P."/>
            <person name="Mule G."/>
            <person name="Ngan C.Y."/>
            <person name="Orejas M."/>
            <person name="Orosz E."/>
            <person name="Ouedraogo J.P."/>
            <person name="Overkamp K.M."/>
            <person name="Park H.-S."/>
            <person name="Perrone G."/>
            <person name="Piumi F."/>
            <person name="Punt P.J."/>
            <person name="Ram A.F."/>
            <person name="Ramon A."/>
            <person name="Rauscher S."/>
            <person name="Record E."/>
            <person name="Riano-Pachon D.M."/>
            <person name="Robert V."/>
            <person name="Roehrig J."/>
            <person name="Ruller R."/>
            <person name="Salamov A."/>
            <person name="Salih N.S."/>
            <person name="Samson R.A."/>
            <person name="Sandor E."/>
            <person name="Sanguinetti M."/>
            <person name="Schuetze T."/>
            <person name="Sepcic K."/>
            <person name="Shelest E."/>
            <person name="Sherlock G."/>
            <person name="Sophianopoulou V."/>
            <person name="Squina F.M."/>
            <person name="Sun H."/>
            <person name="Susca A."/>
            <person name="Todd R.B."/>
            <person name="Tsang A."/>
            <person name="Unkles S.E."/>
            <person name="van de Wiele N."/>
            <person name="van Rossen-Uffink D."/>
            <person name="Oliveira J.V."/>
            <person name="Vesth T.C."/>
            <person name="Visser J."/>
            <person name="Yu J.-H."/>
            <person name="Zhou M."/>
            <person name="Andersen M.R."/>
            <person name="Archer D.B."/>
            <person name="Baker S.E."/>
            <person name="Benoit I."/>
            <person name="Brakhage A.A."/>
            <person name="Braus G.H."/>
            <person name="Fischer R."/>
            <person name="Frisvad J.C."/>
            <person name="Goldman G.H."/>
            <person name="Houbraken J."/>
            <person name="Oakley B."/>
            <person name="Pocsi I."/>
            <person name="Scazzocchio C."/>
            <person name="Seiboth B."/>
            <person name="vanKuyk P.A."/>
            <person name="Wortman J."/>
            <person name="Dyer P.S."/>
            <person name="Grigoriev I.V."/>
        </authorList>
    </citation>
    <scope>NUCLEOTIDE SEQUENCE [LARGE SCALE GENOMIC DNA]</scope>
    <source>
        <strain evidence="2">CBS 134.48</strain>
    </source>
</reference>
<dbReference type="VEuPathDB" id="FungiDB:ASPTUDRAFT_697632"/>
<keyword evidence="2" id="KW-1185">Reference proteome</keyword>
<sequence>MPPFHQNFQHCLEDAYRSMEIEVPPSRFNSGSIWGYYGVGTRMSGHSTDEGQQRLSANRDMCYPTDDIFIVDIINHSRAASQPTAAYTLAVARLPIALLETLAYLPNGSALYFPYPTILYQDNDSITSHNRTYAGLTCLIPPSETDKEEEKCASLAAKLV</sequence>
<name>A0A1L9N1J1_ASPTC</name>